<protein>
    <submittedName>
        <fullName evidence="2">Uncharacterized protein</fullName>
    </submittedName>
</protein>
<feature type="region of interest" description="Disordered" evidence="1">
    <location>
        <begin position="95"/>
        <end position="123"/>
    </location>
</feature>
<dbReference type="RefSeq" id="WP_248477499.1">
    <property type="nucleotide sequence ID" value="NZ_JALPRF010000002.1"/>
</dbReference>
<evidence type="ECO:0000256" key="1">
    <source>
        <dbReference type="SAM" id="MobiDB-lite"/>
    </source>
</evidence>
<keyword evidence="3" id="KW-1185">Reference proteome</keyword>
<organism evidence="2 3">
    <name type="scientific">Spirosoma liriopis</name>
    <dbReference type="NCBI Taxonomy" id="2937440"/>
    <lineage>
        <taxon>Bacteria</taxon>
        <taxon>Pseudomonadati</taxon>
        <taxon>Bacteroidota</taxon>
        <taxon>Cytophagia</taxon>
        <taxon>Cytophagales</taxon>
        <taxon>Cytophagaceae</taxon>
        <taxon>Spirosoma</taxon>
    </lineage>
</organism>
<sequence>MQKLDSKKIEGIIKQLENAGKGAVRILNEMTDNSLKDSPMEKDPFSNLGLIVATLNRAKTIAAENAQYEGMDADQIAEVQAAAREAEKEALQLAVQEKLAARQPKEQEPTEEPEQTGDNAPQV</sequence>
<proteinExistence type="predicted"/>
<dbReference type="Proteomes" id="UP001202180">
    <property type="component" value="Unassembled WGS sequence"/>
</dbReference>
<feature type="compositionally biased region" description="Basic and acidic residues" evidence="1">
    <location>
        <begin position="99"/>
        <end position="108"/>
    </location>
</feature>
<gene>
    <name evidence="2" type="ORF">M0L20_13650</name>
</gene>
<accession>A0ABT0HM19</accession>
<name>A0ABT0HM19_9BACT</name>
<dbReference type="EMBL" id="JALPRF010000002">
    <property type="protein sequence ID" value="MCK8492907.1"/>
    <property type="molecule type" value="Genomic_DNA"/>
</dbReference>
<reference evidence="2 3" key="1">
    <citation type="submission" date="2022-04" db="EMBL/GenBank/DDBJ databases">
        <title>Spirosoma sp. strain RP8 genome sequencing and assembly.</title>
        <authorList>
            <person name="Jung Y."/>
        </authorList>
    </citation>
    <scope>NUCLEOTIDE SEQUENCE [LARGE SCALE GENOMIC DNA]</scope>
    <source>
        <strain evidence="2 3">RP8</strain>
    </source>
</reference>
<evidence type="ECO:0000313" key="2">
    <source>
        <dbReference type="EMBL" id="MCK8492907.1"/>
    </source>
</evidence>
<evidence type="ECO:0000313" key="3">
    <source>
        <dbReference type="Proteomes" id="UP001202180"/>
    </source>
</evidence>
<comment type="caution">
    <text evidence="2">The sequence shown here is derived from an EMBL/GenBank/DDBJ whole genome shotgun (WGS) entry which is preliminary data.</text>
</comment>